<dbReference type="InterPro" id="IPR011712">
    <property type="entry name" value="Sig_transdc_His_kin_sub3_dim/P"/>
</dbReference>
<evidence type="ECO:0000313" key="13">
    <source>
        <dbReference type="EMBL" id="HIR39665.1"/>
    </source>
</evidence>
<feature type="transmembrane region" description="Helical" evidence="10">
    <location>
        <begin position="17"/>
        <end position="38"/>
    </location>
</feature>
<evidence type="ECO:0000256" key="8">
    <source>
        <dbReference type="ARBA" id="ARBA00023012"/>
    </source>
</evidence>
<dbReference type="Gene3D" id="3.30.565.10">
    <property type="entry name" value="Histidine kinase-like ATPase, C-terminal domain"/>
    <property type="match status" value="1"/>
</dbReference>
<evidence type="ECO:0000256" key="3">
    <source>
        <dbReference type="ARBA" id="ARBA00022553"/>
    </source>
</evidence>
<reference evidence="13" key="2">
    <citation type="journal article" date="2021" name="PeerJ">
        <title>Extensive microbial diversity within the chicken gut microbiome revealed by metagenomics and culture.</title>
        <authorList>
            <person name="Gilroy R."/>
            <person name="Ravi A."/>
            <person name="Getino M."/>
            <person name="Pursley I."/>
            <person name="Horton D.L."/>
            <person name="Alikhan N.F."/>
            <person name="Baker D."/>
            <person name="Gharbi K."/>
            <person name="Hall N."/>
            <person name="Watson M."/>
            <person name="Adriaenssens E.M."/>
            <person name="Foster-Nyarko E."/>
            <person name="Jarju S."/>
            <person name="Secka A."/>
            <person name="Antonio M."/>
            <person name="Oren A."/>
            <person name="Chaudhuri R.R."/>
            <person name="La Ragione R."/>
            <person name="Hildebrand F."/>
            <person name="Pallen M.J."/>
        </authorList>
    </citation>
    <scope>NUCLEOTIDE SEQUENCE</scope>
    <source>
        <strain evidence="13">ChiW25-3613</strain>
    </source>
</reference>
<organism evidence="13 14">
    <name type="scientific">Candidatus Coproplasma stercoripullorum</name>
    <dbReference type="NCBI Taxonomy" id="2840751"/>
    <lineage>
        <taxon>Bacteria</taxon>
        <taxon>Bacillati</taxon>
        <taxon>Bacillota</taxon>
        <taxon>Clostridia</taxon>
        <taxon>Eubacteriales</taxon>
        <taxon>Candidatus Coproplasma</taxon>
    </lineage>
</organism>
<accession>A0A9D1AG88</accession>
<feature type="domain" description="Histidine kinase/HSP90-like ATPase" evidence="11">
    <location>
        <begin position="323"/>
        <end position="409"/>
    </location>
</feature>
<dbReference type="PANTHER" id="PTHR24421">
    <property type="entry name" value="NITRATE/NITRITE SENSOR PROTEIN NARX-RELATED"/>
    <property type="match status" value="1"/>
</dbReference>
<evidence type="ECO:0000259" key="11">
    <source>
        <dbReference type="Pfam" id="PF02518"/>
    </source>
</evidence>
<dbReference type="AlphaFoldDB" id="A0A9D1AG88"/>
<dbReference type="EMBL" id="DVHB01000080">
    <property type="protein sequence ID" value="HIR39665.1"/>
    <property type="molecule type" value="Genomic_DNA"/>
</dbReference>
<dbReference type="GO" id="GO:0005524">
    <property type="term" value="F:ATP binding"/>
    <property type="evidence" value="ECO:0007669"/>
    <property type="project" value="UniProtKB-KW"/>
</dbReference>
<proteinExistence type="predicted"/>
<evidence type="ECO:0000256" key="7">
    <source>
        <dbReference type="ARBA" id="ARBA00022840"/>
    </source>
</evidence>
<reference evidence="13" key="1">
    <citation type="submission" date="2020-10" db="EMBL/GenBank/DDBJ databases">
        <authorList>
            <person name="Gilroy R."/>
        </authorList>
    </citation>
    <scope>NUCLEOTIDE SEQUENCE</scope>
    <source>
        <strain evidence="13">ChiW25-3613</strain>
    </source>
</reference>
<feature type="transmembrane region" description="Helical" evidence="10">
    <location>
        <begin position="119"/>
        <end position="142"/>
    </location>
</feature>
<dbReference type="Gene3D" id="1.20.5.1930">
    <property type="match status" value="1"/>
</dbReference>
<evidence type="ECO:0000256" key="5">
    <source>
        <dbReference type="ARBA" id="ARBA00022741"/>
    </source>
</evidence>
<dbReference type="InterPro" id="IPR050482">
    <property type="entry name" value="Sensor_HK_TwoCompSys"/>
</dbReference>
<protein>
    <recommendedName>
        <fullName evidence="2">histidine kinase</fullName>
        <ecNumber evidence="2">2.7.13.3</ecNumber>
    </recommendedName>
</protein>
<dbReference type="SUPFAM" id="SSF55874">
    <property type="entry name" value="ATPase domain of HSP90 chaperone/DNA topoisomerase II/histidine kinase"/>
    <property type="match status" value="1"/>
</dbReference>
<dbReference type="GO" id="GO:0046983">
    <property type="term" value="F:protein dimerization activity"/>
    <property type="evidence" value="ECO:0007669"/>
    <property type="project" value="InterPro"/>
</dbReference>
<evidence type="ECO:0000256" key="10">
    <source>
        <dbReference type="SAM" id="Phobius"/>
    </source>
</evidence>
<keyword evidence="9" id="KW-0175">Coiled coil</keyword>
<dbReference type="GO" id="GO:0016020">
    <property type="term" value="C:membrane"/>
    <property type="evidence" value="ECO:0007669"/>
    <property type="project" value="InterPro"/>
</dbReference>
<keyword evidence="4" id="KW-0808">Transferase</keyword>
<gene>
    <name evidence="13" type="ORF">IAB90_04700</name>
</gene>
<feature type="transmembrane region" description="Helical" evidence="10">
    <location>
        <begin position="154"/>
        <end position="179"/>
    </location>
</feature>
<evidence type="ECO:0000256" key="2">
    <source>
        <dbReference type="ARBA" id="ARBA00012438"/>
    </source>
</evidence>
<keyword evidence="10" id="KW-0812">Transmembrane</keyword>
<dbReference type="Pfam" id="PF02518">
    <property type="entry name" value="HATPase_c"/>
    <property type="match status" value="1"/>
</dbReference>
<comment type="catalytic activity">
    <reaction evidence="1">
        <text>ATP + protein L-histidine = ADP + protein N-phospho-L-histidine.</text>
        <dbReference type="EC" id="2.7.13.3"/>
    </reaction>
</comment>
<keyword evidence="7" id="KW-0067">ATP-binding</keyword>
<dbReference type="EC" id="2.7.13.3" evidence="2"/>
<keyword evidence="10" id="KW-0472">Membrane</keyword>
<evidence type="ECO:0000313" key="14">
    <source>
        <dbReference type="Proteomes" id="UP000824179"/>
    </source>
</evidence>
<sequence>MENKRKFKFNLENVRKWLGAAIVIAIAVMELVICAQYAPSGLNDERPWWMYVMLVICCALLAISVALEFYVIKPLNLKVAAYGLNLFFLLIISVITGNDFSVILYCLASTELYLSCEKFRVNLIAFASGAVVFIVSFVLGWVRVHSGASVYDSIVEILGGCLFGVLILGIHFIIVIAIMRFYRMSRQLSAALAEADESKAELKSAYEKLSQTAVYEERNRIAKDIHDNAGHSITSVIMQTEAAKLLVDSDPEAAKSKIISANIAAKNALDQMRSSVHLLAGRPAALSLKDGIEEIVAQTVDSTDLKIRCDIEDISLDEERTRFLCNSVKECISNGIRHGGATAFYIEAKRNKDDIILLVSDNGSGIAGGAMEGYGLKSMREKAVEFGGGMRISGEQDEGCEVEVKIRFTKI</sequence>
<evidence type="ECO:0000259" key="12">
    <source>
        <dbReference type="Pfam" id="PF07730"/>
    </source>
</evidence>
<feature type="coiled-coil region" evidence="9">
    <location>
        <begin position="185"/>
        <end position="212"/>
    </location>
</feature>
<keyword evidence="8" id="KW-0902">Two-component regulatory system</keyword>
<dbReference type="GO" id="GO:0000155">
    <property type="term" value="F:phosphorelay sensor kinase activity"/>
    <property type="evidence" value="ECO:0007669"/>
    <property type="project" value="InterPro"/>
</dbReference>
<feature type="transmembrane region" description="Helical" evidence="10">
    <location>
        <begin position="50"/>
        <end position="72"/>
    </location>
</feature>
<evidence type="ECO:0000256" key="6">
    <source>
        <dbReference type="ARBA" id="ARBA00022777"/>
    </source>
</evidence>
<keyword evidence="10" id="KW-1133">Transmembrane helix</keyword>
<keyword evidence="6 13" id="KW-0418">Kinase</keyword>
<evidence type="ECO:0000256" key="1">
    <source>
        <dbReference type="ARBA" id="ARBA00000085"/>
    </source>
</evidence>
<dbReference type="InterPro" id="IPR036890">
    <property type="entry name" value="HATPase_C_sf"/>
</dbReference>
<keyword evidence="3" id="KW-0597">Phosphoprotein</keyword>
<feature type="domain" description="Signal transduction histidine kinase subgroup 3 dimerisation and phosphoacceptor" evidence="12">
    <location>
        <begin position="217"/>
        <end position="280"/>
    </location>
</feature>
<comment type="caution">
    <text evidence="13">The sequence shown here is derived from an EMBL/GenBank/DDBJ whole genome shotgun (WGS) entry which is preliminary data.</text>
</comment>
<evidence type="ECO:0000256" key="4">
    <source>
        <dbReference type="ARBA" id="ARBA00022679"/>
    </source>
</evidence>
<dbReference type="CDD" id="cd16917">
    <property type="entry name" value="HATPase_UhpB-NarQ-NarX-like"/>
    <property type="match status" value="1"/>
</dbReference>
<evidence type="ECO:0000256" key="9">
    <source>
        <dbReference type="SAM" id="Coils"/>
    </source>
</evidence>
<keyword evidence="5" id="KW-0547">Nucleotide-binding</keyword>
<dbReference type="Pfam" id="PF07730">
    <property type="entry name" value="HisKA_3"/>
    <property type="match status" value="1"/>
</dbReference>
<feature type="transmembrane region" description="Helical" evidence="10">
    <location>
        <begin position="84"/>
        <end position="107"/>
    </location>
</feature>
<name>A0A9D1AG88_9FIRM</name>
<dbReference type="PANTHER" id="PTHR24421:SF10">
    <property type="entry name" value="NITRATE_NITRITE SENSOR PROTEIN NARQ"/>
    <property type="match status" value="1"/>
</dbReference>
<dbReference type="InterPro" id="IPR003594">
    <property type="entry name" value="HATPase_dom"/>
</dbReference>
<dbReference type="Proteomes" id="UP000824179">
    <property type="component" value="Unassembled WGS sequence"/>
</dbReference>